<evidence type="ECO:0000313" key="11">
    <source>
        <dbReference type="EMBL" id="KAK7483353.1"/>
    </source>
</evidence>
<dbReference type="FunFam" id="2.120.10.30:FF:000241">
    <property type="entry name" value="Low-density lipoprotein receptor-related protein 6"/>
    <property type="match status" value="1"/>
</dbReference>
<dbReference type="Gene3D" id="2.60.120.290">
    <property type="entry name" value="Spermadhesin, CUB domain"/>
    <property type="match status" value="1"/>
</dbReference>
<name>A0ABD0K8F8_9CAEN</name>
<sequence length="517" mass="57409">MICILEQVRDGNSASSPSILRVCNNRLPSPTRSFQNSMWVRFRSDEDGIGTGFNATYTSAVEPNEFFLIASSEGKIYRMDVETLSSIVIPIPSVYNPIVVDYDPVEDRLYWTDFGIRRILSAHLNGSSVTTVHRFNRTANPDGIAIDPLSRLVFYSDCKYNLIAMMSMSGSTHRTIINTDITHPHTIVLYTINGILFWTDWGTPKKIERANYDGSDRRVLHEHFLSLPNALAIDFDNQRLYWADAGKDLVEYSDLDGNNRRKLYTVQDTHFFGLAFYKDKLYATDWTEEGLDPTDAAATMEAAVTCASHLLAIRRRTSLQPTGAVSTPTSSSRQVLVTGPKPFDTDGSRTMTLTCDPSGMKDAAAGMWSVTCEEETHQTCSWTPSVPMDDGKVVTCSFQDTAGQSAVGSFVVQLNWPESTARNTPSRKEGAVIGGAIGGVIVIVAVILVVIFLIWRRCESVGRRKYERPRTTPEAEESHYHIPDPTAETEPEPRWHEPNSGASATILSVERNPSGLS</sequence>
<comment type="caution">
    <text evidence="11">The sequence shown here is derived from an EMBL/GenBank/DDBJ whole genome shotgun (WGS) entry which is preliminary data.</text>
</comment>
<dbReference type="EMBL" id="JACVVK020000228">
    <property type="protein sequence ID" value="KAK7483353.1"/>
    <property type="molecule type" value="Genomic_DNA"/>
</dbReference>
<feature type="region of interest" description="Disordered" evidence="8">
    <location>
        <begin position="321"/>
        <end position="349"/>
    </location>
</feature>
<evidence type="ECO:0000256" key="6">
    <source>
        <dbReference type="PROSITE-ProRule" id="PRU00059"/>
    </source>
</evidence>
<evidence type="ECO:0000256" key="4">
    <source>
        <dbReference type="ARBA" id="ARBA00023157"/>
    </source>
</evidence>
<evidence type="ECO:0000313" key="12">
    <source>
        <dbReference type="Proteomes" id="UP001519460"/>
    </source>
</evidence>
<feature type="compositionally biased region" description="Basic and acidic residues" evidence="8">
    <location>
        <begin position="465"/>
        <end position="482"/>
    </location>
</feature>
<dbReference type="CDD" id="cd00041">
    <property type="entry name" value="CUB"/>
    <property type="match status" value="1"/>
</dbReference>
<dbReference type="Pfam" id="PF00431">
    <property type="entry name" value="CUB"/>
    <property type="match status" value="1"/>
</dbReference>
<dbReference type="InterPro" id="IPR000859">
    <property type="entry name" value="CUB_dom"/>
</dbReference>
<evidence type="ECO:0000256" key="5">
    <source>
        <dbReference type="ARBA" id="ARBA00023180"/>
    </source>
</evidence>
<dbReference type="SUPFAM" id="SSF49854">
    <property type="entry name" value="Spermadhesin, CUB domain"/>
    <property type="match status" value="1"/>
</dbReference>
<dbReference type="PROSITE" id="PS51120">
    <property type="entry name" value="LDLRB"/>
    <property type="match status" value="3"/>
</dbReference>
<evidence type="ECO:0000256" key="3">
    <source>
        <dbReference type="ARBA" id="ARBA00022737"/>
    </source>
</evidence>
<keyword evidence="3" id="KW-0677">Repeat</keyword>
<dbReference type="AlphaFoldDB" id="A0ABD0K8F8"/>
<keyword evidence="9" id="KW-1133">Transmembrane helix</keyword>
<evidence type="ECO:0000256" key="1">
    <source>
        <dbReference type="ARBA" id="ARBA00022536"/>
    </source>
</evidence>
<keyword evidence="5" id="KW-0325">Glycoprotein</keyword>
<feature type="repeat" description="LDL-receptor class B" evidence="7">
    <location>
        <begin position="107"/>
        <end position="150"/>
    </location>
</feature>
<dbReference type="SUPFAM" id="SSF63825">
    <property type="entry name" value="YWTD domain"/>
    <property type="match status" value="1"/>
</dbReference>
<evidence type="ECO:0000259" key="10">
    <source>
        <dbReference type="PROSITE" id="PS01180"/>
    </source>
</evidence>
<keyword evidence="9" id="KW-0812">Transmembrane</keyword>
<comment type="caution">
    <text evidence="6">Lacks conserved residue(s) required for the propagation of feature annotation.</text>
</comment>
<protein>
    <recommendedName>
        <fullName evidence="10">CUB domain-containing protein</fullName>
    </recommendedName>
</protein>
<dbReference type="PANTHER" id="PTHR46513:SF13">
    <property type="entry name" value="EGF-LIKE DOMAIN-CONTAINING PROTEIN"/>
    <property type="match status" value="1"/>
</dbReference>
<dbReference type="Pfam" id="PF00058">
    <property type="entry name" value="Ldl_recept_b"/>
    <property type="match status" value="2"/>
</dbReference>
<gene>
    <name evidence="11" type="ORF">BaRGS_00025413</name>
</gene>
<keyword evidence="2" id="KW-0732">Signal</keyword>
<proteinExistence type="predicted"/>
<feature type="region of interest" description="Disordered" evidence="8">
    <location>
        <begin position="465"/>
        <end position="517"/>
    </location>
</feature>
<dbReference type="PANTHER" id="PTHR46513">
    <property type="entry name" value="VITELLOGENIN RECEPTOR-LIKE PROTEIN-RELATED-RELATED"/>
    <property type="match status" value="1"/>
</dbReference>
<organism evidence="11 12">
    <name type="scientific">Batillaria attramentaria</name>
    <dbReference type="NCBI Taxonomy" id="370345"/>
    <lineage>
        <taxon>Eukaryota</taxon>
        <taxon>Metazoa</taxon>
        <taxon>Spiralia</taxon>
        <taxon>Lophotrochozoa</taxon>
        <taxon>Mollusca</taxon>
        <taxon>Gastropoda</taxon>
        <taxon>Caenogastropoda</taxon>
        <taxon>Sorbeoconcha</taxon>
        <taxon>Cerithioidea</taxon>
        <taxon>Batillariidae</taxon>
        <taxon>Batillaria</taxon>
    </lineage>
</organism>
<dbReference type="SMART" id="SM00135">
    <property type="entry name" value="LY"/>
    <property type="match status" value="4"/>
</dbReference>
<dbReference type="InterPro" id="IPR000033">
    <property type="entry name" value="LDLR_classB_rpt"/>
</dbReference>
<dbReference type="InterPro" id="IPR050778">
    <property type="entry name" value="Cueball_EGF_LRP_Nidogen"/>
</dbReference>
<keyword evidence="12" id="KW-1185">Reference proteome</keyword>
<evidence type="ECO:0000256" key="2">
    <source>
        <dbReference type="ARBA" id="ARBA00022729"/>
    </source>
</evidence>
<evidence type="ECO:0000256" key="9">
    <source>
        <dbReference type="SAM" id="Phobius"/>
    </source>
</evidence>
<evidence type="ECO:0000256" key="7">
    <source>
        <dbReference type="PROSITE-ProRule" id="PRU00461"/>
    </source>
</evidence>
<accession>A0ABD0K8F8</accession>
<feature type="repeat" description="LDL-receptor class B" evidence="7">
    <location>
        <begin position="194"/>
        <end position="237"/>
    </location>
</feature>
<feature type="domain" description="CUB" evidence="10">
    <location>
        <begin position="1"/>
        <end position="60"/>
    </location>
</feature>
<keyword evidence="1" id="KW-0245">EGF-like domain</keyword>
<dbReference type="Gene3D" id="2.120.10.30">
    <property type="entry name" value="TolB, C-terminal domain"/>
    <property type="match status" value="1"/>
</dbReference>
<evidence type="ECO:0000256" key="8">
    <source>
        <dbReference type="SAM" id="MobiDB-lite"/>
    </source>
</evidence>
<reference evidence="11 12" key="1">
    <citation type="journal article" date="2023" name="Sci. Data">
        <title>Genome assembly of the Korean intertidal mud-creeper Batillaria attramentaria.</title>
        <authorList>
            <person name="Patra A.K."/>
            <person name="Ho P.T."/>
            <person name="Jun S."/>
            <person name="Lee S.J."/>
            <person name="Kim Y."/>
            <person name="Won Y.J."/>
        </authorList>
    </citation>
    <scope>NUCLEOTIDE SEQUENCE [LARGE SCALE GENOMIC DNA]</scope>
    <source>
        <strain evidence="11">Wonlab-2016</strain>
    </source>
</reference>
<dbReference type="InterPro" id="IPR035914">
    <property type="entry name" value="Sperma_CUB_dom_sf"/>
</dbReference>
<dbReference type="PROSITE" id="PS01180">
    <property type="entry name" value="CUB"/>
    <property type="match status" value="1"/>
</dbReference>
<feature type="compositionally biased region" description="Polar residues" evidence="8">
    <location>
        <begin position="321"/>
        <end position="335"/>
    </location>
</feature>
<feature type="transmembrane region" description="Helical" evidence="9">
    <location>
        <begin position="431"/>
        <end position="455"/>
    </location>
</feature>
<dbReference type="InterPro" id="IPR011042">
    <property type="entry name" value="6-blade_b-propeller_TolB-like"/>
</dbReference>
<keyword evidence="9" id="KW-0472">Membrane</keyword>
<keyword evidence="4" id="KW-1015">Disulfide bond</keyword>
<dbReference type="Proteomes" id="UP001519460">
    <property type="component" value="Unassembled WGS sequence"/>
</dbReference>
<feature type="repeat" description="LDL-receptor class B" evidence="7">
    <location>
        <begin position="238"/>
        <end position="280"/>
    </location>
</feature>